<dbReference type="AlphaFoldDB" id="A0A087G392"/>
<feature type="chain" id="PRO_5001821663" evidence="2">
    <location>
        <begin position="31"/>
        <end position="97"/>
    </location>
</feature>
<protein>
    <submittedName>
        <fullName evidence="3">Uncharacterized protein</fullName>
    </submittedName>
</protein>
<evidence type="ECO:0000313" key="4">
    <source>
        <dbReference type="Proteomes" id="UP000029120"/>
    </source>
</evidence>
<gene>
    <name evidence="3" type="ORF">AALP_AAs63758U000200</name>
</gene>
<organism evidence="3 4">
    <name type="scientific">Arabis alpina</name>
    <name type="common">Alpine rock-cress</name>
    <dbReference type="NCBI Taxonomy" id="50452"/>
    <lineage>
        <taxon>Eukaryota</taxon>
        <taxon>Viridiplantae</taxon>
        <taxon>Streptophyta</taxon>
        <taxon>Embryophyta</taxon>
        <taxon>Tracheophyta</taxon>
        <taxon>Spermatophyta</taxon>
        <taxon>Magnoliopsida</taxon>
        <taxon>eudicotyledons</taxon>
        <taxon>Gunneridae</taxon>
        <taxon>Pentapetalae</taxon>
        <taxon>rosids</taxon>
        <taxon>malvids</taxon>
        <taxon>Brassicales</taxon>
        <taxon>Brassicaceae</taxon>
        <taxon>Arabideae</taxon>
        <taxon>Arabis</taxon>
    </lineage>
</organism>
<evidence type="ECO:0000256" key="2">
    <source>
        <dbReference type="SAM" id="SignalP"/>
    </source>
</evidence>
<keyword evidence="4" id="KW-1185">Reference proteome</keyword>
<feature type="compositionally biased region" description="Basic residues" evidence="1">
    <location>
        <begin position="80"/>
        <end position="97"/>
    </location>
</feature>
<accession>A0A087G392</accession>
<evidence type="ECO:0000256" key="1">
    <source>
        <dbReference type="SAM" id="MobiDB-lite"/>
    </source>
</evidence>
<reference evidence="4" key="1">
    <citation type="journal article" date="2015" name="Nat. Plants">
        <title>Genome expansion of Arabis alpina linked with retrotransposition and reduced symmetric DNA methylation.</title>
        <authorList>
            <person name="Willing E.M."/>
            <person name="Rawat V."/>
            <person name="Mandakova T."/>
            <person name="Maumus F."/>
            <person name="James G.V."/>
            <person name="Nordstroem K.J."/>
            <person name="Becker C."/>
            <person name="Warthmann N."/>
            <person name="Chica C."/>
            <person name="Szarzynska B."/>
            <person name="Zytnicki M."/>
            <person name="Albani M.C."/>
            <person name="Kiefer C."/>
            <person name="Bergonzi S."/>
            <person name="Castaings L."/>
            <person name="Mateos J.L."/>
            <person name="Berns M.C."/>
            <person name="Bujdoso N."/>
            <person name="Piofczyk T."/>
            <person name="de Lorenzo L."/>
            <person name="Barrero-Sicilia C."/>
            <person name="Mateos I."/>
            <person name="Piednoel M."/>
            <person name="Hagmann J."/>
            <person name="Chen-Min-Tao R."/>
            <person name="Iglesias-Fernandez R."/>
            <person name="Schuster S.C."/>
            <person name="Alonso-Blanco C."/>
            <person name="Roudier F."/>
            <person name="Carbonero P."/>
            <person name="Paz-Ares J."/>
            <person name="Davis S.J."/>
            <person name="Pecinka A."/>
            <person name="Quesneville H."/>
            <person name="Colot V."/>
            <person name="Lysak M.A."/>
            <person name="Weigel D."/>
            <person name="Coupland G."/>
            <person name="Schneeberger K."/>
        </authorList>
    </citation>
    <scope>NUCLEOTIDE SEQUENCE [LARGE SCALE GENOMIC DNA]</scope>
    <source>
        <strain evidence="4">cv. Pajares</strain>
    </source>
</reference>
<feature type="compositionally biased region" description="Polar residues" evidence="1">
    <location>
        <begin position="66"/>
        <end position="76"/>
    </location>
</feature>
<sequence>MKKTIQLASLFLSLLHILLCLSFRVHVTEARDLLVVDEAPPPLPLPPPPRPKPPMLMKPSPPCGSNIGSQVMTTREQSCRKIRRHHHAAAPRPPRKN</sequence>
<dbReference type="Gramene" id="KFK24344">
    <property type="protein sequence ID" value="KFK24344"/>
    <property type="gene ID" value="AALP_AAs63758U000200"/>
</dbReference>
<keyword evidence="2" id="KW-0732">Signal</keyword>
<dbReference type="EMBL" id="KL969697">
    <property type="protein sequence ID" value="KFK24344.1"/>
    <property type="molecule type" value="Genomic_DNA"/>
</dbReference>
<feature type="signal peptide" evidence="2">
    <location>
        <begin position="1"/>
        <end position="30"/>
    </location>
</feature>
<feature type="region of interest" description="Disordered" evidence="1">
    <location>
        <begin position="38"/>
        <end position="97"/>
    </location>
</feature>
<name>A0A087G392_ARAAL</name>
<feature type="compositionally biased region" description="Pro residues" evidence="1">
    <location>
        <begin position="39"/>
        <end position="62"/>
    </location>
</feature>
<dbReference type="Proteomes" id="UP000029120">
    <property type="component" value="Unassembled WGS sequence"/>
</dbReference>
<proteinExistence type="predicted"/>
<dbReference type="OMA" id="PCVIVPR"/>
<evidence type="ECO:0000313" key="3">
    <source>
        <dbReference type="EMBL" id="KFK24344.1"/>
    </source>
</evidence>